<sequence length="141" mass="16104">MALSMRVLVPGLVLAVLNGCTAKKPDPLEELEKRVIAQDTKLQRLDELEERVLQQDIKLQRQEQEIQDQKETILKLDSELQQLKTKEHTPVVSQISSQVTQMNAEIQTLKTVNQQQDEKFGTPYVRWGHGACPHTSDIVYS</sequence>
<evidence type="ECO:0000256" key="2">
    <source>
        <dbReference type="SAM" id="SignalP"/>
    </source>
</evidence>
<organism evidence="3 4">
    <name type="scientific">Batillaria attramentaria</name>
    <dbReference type="NCBI Taxonomy" id="370345"/>
    <lineage>
        <taxon>Eukaryota</taxon>
        <taxon>Metazoa</taxon>
        <taxon>Spiralia</taxon>
        <taxon>Lophotrochozoa</taxon>
        <taxon>Mollusca</taxon>
        <taxon>Gastropoda</taxon>
        <taxon>Caenogastropoda</taxon>
        <taxon>Sorbeoconcha</taxon>
        <taxon>Cerithioidea</taxon>
        <taxon>Batillariidae</taxon>
        <taxon>Batillaria</taxon>
    </lineage>
</organism>
<keyword evidence="1" id="KW-0175">Coiled coil</keyword>
<dbReference type="EMBL" id="JACVVK020000073">
    <property type="protein sequence ID" value="KAK7495654.1"/>
    <property type="molecule type" value="Genomic_DNA"/>
</dbReference>
<dbReference type="AlphaFoldDB" id="A0ABD0L957"/>
<evidence type="ECO:0000313" key="3">
    <source>
        <dbReference type="EMBL" id="KAK7495654.1"/>
    </source>
</evidence>
<feature type="signal peptide" evidence="2">
    <location>
        <begin position="1"/>
        <end position="22"/>
    </location>
</feature>
<protein>
    <submittedName>
        <fullName evidence="3">Uncharacterized protein</fullName>
    </submittedName>
</protein>
<proteinExistence type="predicted"/>
<accession>A0ABD0L957</accession>
<keyword evidence="4" id="KW-1185">Reference proteome</keyword>
<evidence type="ECO:0000313" key="4">
    <source>
        <dbReference type="Proteomes" id="UP001519460"/>
    </source>
</evidence>
<feature type="non-terminal residue" evidence="3">
    <location>
        <position position="141"/>
    </location>
</feature>
<comment type="caution">
    <text evidence="3">The sequence shown here is derived from an EMBL/GenBank/DDBJ whole genome shotgun (WGS) entry which is preliminary data.</text>
</comment>
<gene>
    <name evidence="3" type="ORF">BaRGS_00013101</name>
</gene>
<name>A0ABD0L957_9CAEN</name>
<evidence type="ECO:0000256" key="1">
    <source>
        <dbReference type="SAM" id="Coils"/>
    </source>
</evidence>
<reference evidence="3 4" key="1">
    <citation type="journal article" date="2023" name="Sci. Data">
        <title>Genome assembly of the Korean intertidal mud-creeper Batillaria attramentaria.</title>
        <authorList>
            <person name="Patra A.K."/>
            <person name="Ho P.T."/>
            <person name="Jun S."/>
            <person name="Lee S.J."/>
            <person name="Kim Y."/>
            <person name="Won Y.J."/>
        </authorList>
    </citation>
    <scope>NUCLEOTIDE SEQUENCE [LARGE SCALE GENOMIC DNA]</scope>
    <source>
        <strain evidence="3">Wonlab-2016</strain>
    </source>
</reference>
<keyword evidence="2" id="KW-0732">Signal</keyword>
<dbReference type="Proteomes" id="UP001519460">
    <property type="component" value="Unassembled WGS sequence"/>
</dbReference>
<feature type="coiled-coil region" evidence="1">
    <location>
        <begin position="28"/>
        <end position="119"/>
    </location>
</feature>
<feature type="chain" id="PRO_5044757507" evidence="2">
    <location>
        <begin position="23"/>
        <end position="141"/>
    </location>
</feature>